<dbReference type="EMBL" id="CP017634">
    <property type="protein sequence ID" value="ATW24866.1"/>
    <property type="molecule type" value="Genomic_DNA"/>
</dbReference>
<comment type="subunit">
    <text evidence="7">Homodimer.</text>
</comment>
<comment type="pathway">
    <text evidence="1 7">Pyrimidine metabolism; UMP biosynthesis via de novo pathway; UMP from orotate: step 1/2.</text>
</comment>
<dbReference type="InterPro" id="IPR006273">
    <property type="entry name" value="Orotate_PRibTrfase_bac"/>
</dbReference>
<dbReference type="EC" id="2.4.2.10" evidence="2 7"/>
<dbReference type="GO" id="GO:0004588">
    <property type="term" value="F:orotate phosphoribosyltransferase activity"/>
    <property type="evidence" value="ECO:0007669"/>
    <property type="project" value="UniProtKB-UniRule"/>
</dbReference>
<proteinExistence type="inferred from homology"/>
<dbReference type="InterPro" id="IPR000836">
    <property type="entry name" value="PRTase_dom"/>
</dbReference>
<protein>
    <recommendedName>
        <fullName evidence="2 7">Orotate phosphoribosyltransferase</fullName>
        <shortName evidence="7">OPRT</shortName>
        <shortName evidence="7">OPRTase</shortName>
        <ecNumber evidence="2 7">2.4.2.10</ecNumber>
    </recommendedName>
</protein>
<name>A0A3G1KQZ3_FORW1</name>
<gene>
    <name evidence="7" type="primary">pyrE</name>
    <name evidence="9" type="ORF">DCMF_08845</name>
</gene>
<evidence type="ECO:0000256" key="4">
    <source>
        <dbReference type="ARBA" id="ARBA00022679"/>
    </source>
</evidence>
<evidence type="ECO:0000313" key="9">
    <source>
        <dbReference type="EMBL" id="ATW24866.1"/>
    </source>
</evidence>
<evidence type="ECO:0000256" key="2">
    <source>
        <dbReference type="ARBA" id="ARBA00011971"/>
    </source>
</evidence>
<feature type="domain" description="Phosphoribosyltransferase" evidence="8">
    <location>
        <begin position="48"/>
        <end position="151"/>
    </location>
</feature>
<keyword evidence="3 7" id="KW-0328">Glycosyltransferase</keyword>
<dbReference type="InterPro" id="IPR029057">
    <property type="entry name" value="PRTase-like"/>
</dbReference>
<sequence>MLNQDQALDLFRKSGALLEGHFVLTSGRHSDRYIQCAQVLRYPEYTAALCEEIAARFKKDEIDVVVGPAMGGILVAYEVARHLGVENLFAERENGKMTLRRGFRVQPGQKVLVVEDVVTTGGSVQEVMEVVTGQGAQVVGVGLLVDRSGGKVDFGVKMEAVLTMEVPSWDPAVCPLCQEGSPAVKPGSRVRA</sequence>
<comment type="cofactor">
    <cofactor evidence="7">
        <name>Mg(2+)</name>
        <dbReference type="ChEBI" id="CHEBI:18420"/>
    </cofactor>
</comment>
<dbReference type="PANTHER" id="PTHR19278:SF9">
    <property type="entry name" value="URIDINE 5'-MONOPHOSPHATE SYNTHASE"/>
    <property type="match status" value="1"/>
</dbReference>
<dbReference type="Proteomes" id="UP000323521">
    <property type="component" value="Chromosome"/>
</dbReference>
<dbReference type="Gene3D" id="3.40.50.2020">
    <property type="match status" value="1"/>
</dbReference>
<dbReference type="GO" id="GO:0019856">
    <property type="term" value="P:pyrimidine nucleobase biosynthetic process"/>
    <property type="evidence" value="ECO:0007669"/>
    <property type="project" value="InterPro"/>
</dbReference>
<dbReference type="OrthoDB" id="9783570at2"/>
<evidence type="ECO:0000256" key="6">
    <source>
        <dbReference type="ARBA" id="ARBA00022975"/>
    </source>
</evidence>
<evidence type="ECO:0000259" key="8">
    <source>
        <dbReference type="Pfam" id="PF00156"/>
    </source>
</evidence>
<comment type="caution">
    <text evidence="7">Lacks conserved residue(s) required for the propagation of feature annotation.</text>
</comment>
<dbReference type="NCBIfam" id="TIGR01367">
    <property type="entry name" value="pyrE_Therm"/>
    <property type="match status" value="1"/>
</dbReference>
<feature type="binding site" evidence="7">
    <location>
        <position position="119"/>
    </location>
    <ligand>
        <name>orotate</name>
        <dbReference type="ChEBI" id="CHEBI:30839"/>
    </ligand>
</feature>
<dbReference type="RefSeq" id="WP_148134094.1">
    <property type="nucleotide sequence ID" value="NZ_CP017634.1"/>
</dbReference>
<keyword evidence="5 7" id="KW-0460">Magnesium</keyword>
<evidence type="ECO:0000256" key="1">
    <source>
        <dbReference type="ARBA" id="ARBA00004889"/>
    </source>
</evidence>
<evidence type="ECO:0000256" key="7">
    <source>
        <dbReference type="HAMAP-Rule" id="MF_01208"/>
    </source>
</evidence>
<dbReference type="PANTHER" id="PTHR19278">
    <property type="entry name" value="OROTATE PHOSPHORIBOSYLTRANSFERASE"/>
    <property type="match status" value="1"/>
</dbReference>
<organism evidence="9 10">
    <name type="scientific">Formimonas warabiya</name>
    <dbReference type="NCBI Taxonomy" id="1761012"/>
    <lineage>
        <taxon>Bacteria</taxon>
        <taxon>Bacillati</taxon>
        <taxon>Bacillota</taxon>
        <taxon>Clostridia</taxon>
        <taxon>Eubacteriales</taxon>
        <taxon>Peptococcaceae</taxon>
        <taxon>Candidatus Formimonas</taxon>
    </lineage>
</organism>
<evidence type="ECO:0000256" key="3">
    <source>
        <dbReference type="ARBA" id="ARBA00022676"/>
    </source>
</evidence>
<feature type="binding site" description="in other chain" evidence="7">
    <location>
        <begin position="115"/>
        <end position="123"/>
    </location>
    <ligand>
        <name>5-phospho-alpha-D-ribose 1-diphosphate</name>
        <dbReference type="ChEBI" id="CHEBI:58017"/>
        <note>ligand shared between dimeric partners</note>
    </ligand>
</feature>
<feature type="binding site" evidence="7">
    <location>
        <position position="147"/>
    </location>
    <ligand>
        <name>orotate</name>
        <dbReference type="ChEBI" id="CHEBI:30839"/>
    </ligand>
</feature>
<comment type="function">
    <text evidence="7">Catalyzes the transfer of a ribosyl phosphate group from 5-phosphoribose 1-diphosphate to orotate, leading to the formation of orotidine monophosphate (OMP).</text>
</comment>
<dbReference type="InterPro" id="IPR023031">
    <property type="entry name" value="OPRT"/>
</dbReference>
<keyword evidence="4 7" id="KW-0808">Transferase</keyword>
<comment type="similarity">
    <text evidence="7">Belongs to the purine/pyrimidine phosphoribosyltransferase family. PyrE subfamily.</text>
</comment>
<dbReference type="AlphaFoldDB" id="A0A3G1KQZ3"/>
<dbReference type="CDD" id="cd06223">
    <property type="entry name" value="PRTases_typeI"/>
    <property type="match status" value="1"/>
</dbReference>
<keyword evidence="6 7" id="KW-0665">Pyrimidine biosynthesis</keyword>
<dbReference type="KEGG" id="fwa:DCMF_08845"/>
<evidence type="ECO:0000313" key="10">
    <source>
        <dbReference type="Proteomes" id="UP000323521"/>
    </source>
</evidence>
<dbReference type="HAMAP" id="MF_01208">
    <property type="entry name" value="PyrE"/>
    <property type="match status" value="1"/>
</dbReference>
<comment type="catalytic activity">
    <reaction evidence="7">
        <text>orotidine 5'-phosphate + diphosphate = orotate + 5-phospho-alpha-D-ribose 1-diphosphate</text>
        <dbReference type="Rhea" id="RHEA:10380"/>
        <dbReference type="ChEBI" id="CHEBI:30839"/>
        <dbReference type="ChEBI" id="CHEBI:33019"/>
        <dbReference type="ChEBI" id="CHEBI:57538"/>
        <dbReference type="ChEBI" id="CHEBI:58017"/>
        <dbReference type="EC" id="2.4.2.10"/>
    </reaction>
</comment>
<dbReference type="Pfam" id="PF00156">
    <property type="entry name" value="Pribosyltran"/>
    <property type="match status" value="1"/>
</dbReference>
<dbReference type="UniPathway" id="UPA00070">
    <property type="reaction ID" value="UER00119"/>
</dbReference>
<dbReference type="GO" id="GO:0000287">
    <property type="term" value="F:magnesium ion binding"/>
    <property type="evidence" value="ECO:0007669"/>
    <property type="project" value="UniProtKB-UniRule"/>
</dbReference>
<keyword evidence="10" id="KW-1185">Reference proteome</keyword>
<accession>A0A3G1KQZ3</accession>
<dbReference type="SUPFAM" id="SSF53271">
    <property type="entry name" value="PRTase-like"/>
    <property type="match status" value="1"/>
</dbReference>
<dbReference type="GO" id="GO:0044205">
    <property type="term" value="P:'de novo' UMP biosynthetic process"/>
    <property type="evidence" value="ECO:0007669"/>
    <property type="project" value="UniProtKB-UniRule"/>
</dbReference>
<reference evidence="9 10" key="1">
    <citation type="submission" date="2016-10" db="EMBL/GenBank/DDBJ databases">
        <title>Complete Genome Sequence of Peptococcaceae strain DCMF.</title>
        <authorList>
            <person name="Edwards R.J."/>
            <person name="Holland S.I."/>
            <person name="Deshpande N.P."/>
            <person name="Wong Y.K."/>
            <person name="Ertan H."/>
            <person name="Manefield M."/>
            <person name="Russell T.L."/>
            <person name="Lee M.J."/>
        </authorList>
    </citation>
    <scope>NUCLEOTIDE SEQUENCE [LARGE SCALE GENOMIC DNA]</scope>
    <source>
        <strain evidence="9 10">DCMF</strain>
    </source>
</reference>
<evidence type="ECO:0000256" key="5">
    <source>
        <dbReference type="ARBA" id="ARBA00022842"/>
    </source>
</evidence>